<dbReference type="EMBL" id="JAGGJV010000004">
    <property type="protein sequence ID" value="MBP1859250.1"/>
    <property type="molecule type" value="Genomic_DNA"/>
</dbReference>
<evidence type="ECO:0000256" key="2">
    <source>
        <dbReference type="ARBA" id="ARBA00022777"/>
    </source>
</evidence>
<dbReference type="Gene3D" id="1.25.40.340">
    <property type="match status" value="1"/>
</dbReference>
<evidence type="ECO:0000256" key="1">
    <source>
        <dbReference type="ARBA" id="ARBA00022679"/>
    </source>
</evidence>
<dbReference type="GO" id="GO:0016740">
    <property type="term" value="F:transferase activity"/>
    <property type="evidence" value="ECO:0007669"/>
    <property type="project" value="UniProtKB-KW"/>
</dbReference>
<dbReference type="InterPro" id="IPR004007">
    <property type="entry name" value="DhaL_dom"/>
</dbReference>
<dbReference type="PANTHER" id="PTHR28629:SF4">
    <property type="entry name" value="TRIOKINASE_FMN CYCLASE"/>
    <property type="match status" value="1"/>
</dbReference>
<gene>
    <name evidence="4" type="ORF">J2Z75_002762</name>
</gene>
<dbReference type="PANTHER" id="PTHR28629">
    <property type="entry name" value="TRIOKINASE/FMN CYCLASE"/>
    <property type="match status" value="1"/>
</dbReference>
<evidence type="ECO:0000313" key="5">
    <source>
        <dbReference type="Proteomes" id="UP000823786"/>
    </source>
</evidence>
<accession>A0ABS4EMU4</accession>
<keyword evidence="5" id="KW-1185">Reference proteome</keyword>
<name>A0ABS4EMU4_9HYPH</name>
<feature type="domain" description="DhaL" evidence="3">
    <location>
        <begin position="15"/>
        <end position="204"/>
    </location>
</feature>
<dbReference type="Pfam" id="PF02734">
    <property type="entry name" value="Dak2"/>
    <property type="match status" value="1"/>
</dbReference>
<evidence type="ECO:0000313" key="4">
    <source>
        <dbReference type="EMBL" id="MBP1859250.1"/>
    </source>
</evidence>
<dbReference type="EC" id="2.7.1.-" evidence="4"/>
<dbReference type="SUPFAM" id="SSF101473">
    <property type="entry name" value="DhaL-like"/>
    <property type="match status" value="1"/>
</dbReference>
<dbReference type="NCBIfam" id="TIGR02365">
    <property type="entry name" value="dha_L_ycgS"/>
    <property type="match status" value="1"/>
</dbReference>
<dbReference type="PROSITE" id="PS51480">
    <property type="entry name" value="DHAL"/>
    <property type="match status" value="1"/>
</dbReference>
<keyword evidence="1 4" id="KW-0808">Transferase</keyword>
<evidence type="ECO:0000259" key="3">
    <source>
        <dbReference type="PROSITE" id="PS51480"/>
    </source>
</evidence>
<dbReference type="InterPro" id="IPR012737">
    <property type="entry name" value="DhaK_L_YcgS"/>
</dbReference>
<reference evidence="4 5" key="1">
    <citation type="submission" date="2021-03" db="EMBL/GenBank/DDBJ databases">
        <title>Genomic Encyclopedia of Type Strains, Phase IV (KMG-IV): sequencing the most valuable type-strain genomes for metagenomic binning, comparative biology and taxonomic classification.</title>
        <authorList>
            <person name="Goeker M."/>
        </authorList>
    </citation>
    <scope>NUCLEOTIDE SEQUENCE [LARGE SCALE GENOMIC DNA]</scope>
    <source>
        <strain evidence="4 5">DSM 26427</strain>
    </source>
</reference>
<sequence length="212" mass="21978">MIVVRDPRPALNPSALMGRVIVACRDAIVAQEAYLSDLDRAIGDGDHGINMRRGLDALAAEQHRLAGMPLSEAMSAAGTILVMSIGGAAGPLYGTLLLEIGKGLAANPSAGIAEVFQQAVVAVARRGKSAPGEKTLLDVLYPISDELMNNTRLPLLAGKIQGFADMTIDMKAMRGRASFLGARSVGHMDPGAASCALLCAAICRELAEADVA</sequence>
<comment type="caution">
    <text evidence="4">The sequence shown here is derived from an EMBL/GenBank/DDBJ whole genome shotgun (WGS) entry which is preliminary data.</text>
</comment>
<organism evidence="4 5">
    <name type="scientific">Rhizobium herbae</name>
    <dbReference type="NCBI Taxonomy" id="508661"/>
    <lineage>
        <taxon>Bacteria</taxon>
        <taxon>Pseudomonadati</taxon>
        <taxon>Pseudomonadota</taxon>
        <taxon>Alphaproteobacteria</taxon>
        <taxon>Hyphomicrobiales</taxon>
        <taxon>Rhizobiaceae</taxon>
        <taxon>Rhizobium/Agrobacterium group</taxon>
        <taxon>Rhizobium</taxon>
    </lineage>
</organism>
<dbReference type="SMART" id="SM01120">
    <property type="entry name" value="Dak2"/>
    <property type="match status" value="1"/>
</dbReference>
<dbReference type="InterPro" id="IPR036117">
    <property type="entry name" value="DhaL_dom_sf"/>
</dbReference>
<proteinExistence type="predicted"/>
<dbReference type="Proteomes" id="UP000823786">
    <property type="component" value="Unassembled WGS sequence"/>
</dbReference>
<keyword evidence="2" id="KW-0418">Kinase</keyword>
<protein>
    <submittedName>
        <fullName evidence="4">Dihydroxyacetone kinase-like protein</fullName>
        <ecNumber evidence="4">2.7.1.-</ecNumber>
    </submittedName>
</protein>
<dbReference type="InterPro" id="IPR050861">
    <property type="entry name" value="Dihydroxyacetone_Kinase"/>
</dbReference>
<dbReference type="RefSeq" id="WP_209853169.1">
    <property type="nucleotide sequence ID" value="NZ_JAGGJV010000004.1"/>
</dbReference>